<dbReference type="InterPro" id="IPR007394">
    <property type="entry name" value="UPF0122"/>
</dbReference>
<evidence type="ECO:0000256" key="3">
    <source>
        <dbReference type="HAMAP-Rule" id="MF_00245"/>
    </source>
</evidence>
<organism evidence="4 5">
    <name type="scientific">Merdimmobilis hominis</name>
    <dbReference type="NCBI Taxonomy" id="2897707"/>
    <lineage>
        <taxon>Bacteria</taxon>
        <taxon>Bacillati</taxon>
        <taxon>Bacillota</taxon>
        <taxon>Clostridia</taxon>
        <taxon>Eubacteriales</taxon>
        <taxon>Oscillospiraceae</taxon>
        <taxon>Merdimmobilis</taxon>
    </lineage>
</organism>
<dbReference type="InterPro" id="IPR013324">
    <property type="entry name" value="RNA_pol_sigma_r3/r4-like"/>
</dbReference>
<keyword evidence="4" id="KW-0238">DNA-binding</keyword>
<dbReference type="PANTHER" id="PTHR40083:SF1">
    <property type="entry name" value="UPF0122 PROTEIN YLXM"/>
    <property type="match status" value="1"/>
</dbReference>
<name>A0A938X6C2_9FIRM</name>
<evidence type="ECO:0000313" key="4">
    <source>
        <dbReference type="EMBL" id="MBM6920031.1"/>
    </source>
</evidence>
<dbReference type="PANTHER" id="PTHR40083">
    <property type="entry name" value="UPF0122 PROTEIN CBO2450/CLC_2298"/>
    <property type="match status" value="1"/>
</dbReference>
<evidence type="ECO:0000256" key="1">
    <source>
        <dbReference type="ARBA" id="ARBA00008720"/>
    </source>
</evidence>
<dbReference type="Proteomes" id="UP000774750">
    <property type="component" value="Unassembled WGS sequence"/>
</dbReference>
<protein>
    <recommendedName>
        <fullName evidence="3">UPF0122 protein H6A12_02495</fullName>
    </recommendedName>
</protein>
<dbReference type="InterPro" id="IPR036388">
    <property type="entry name" value="WH-like_DNA-bd_sf"/>
</dbReference>
<comment type="caution">
    <text evidence="4">The sequence shown here is derived from an EMBL/GenBank/DDBJ whole genome shotgun (WGS) entry which is preliminary data.</text>
</comment>
<reference evidence="4" key="1">
    <citation type="submission" date="2020-08" db="EMBL/GenBank/DDBJ databases">
        <authorList>
            <person name="Cejkova D."/>
            <person name="Kubasova T."/>
            <person name="Jahodarova E."/>
            <person name="Rychlik I."/>
        </authorList>
    </citation>
    <scope>NUCLEOTIDE SEQUENCE</scope>
    <source>
        <strain evidence="4">An559</strain>
    </source>
</reference>
<evidence type="ECO:0000313" key="5">
    <source>
        <dbReference type="Proteomes" id="UP000774750"/>
    </source>
</evidence>
<dbReference type="SUPFAM" id="SSF88659">
    <property type="entry name" value="Sigma3 and sigma4 domains of RNA polymerase sigma factors"/>
    <property type="match status" value="1"/>
</dbReference>
<keyword evidence="5" id="KW-1185">Reference proteome</keyword>
<proteinExistence type="inferred from homology"/>
<reference evidence="4" key="2">
    <citation type="journal article" date="2021" name="Sci. Rep.">
        <title>The distribution of antibiotic resistance genes in chicken gut microbiota commensals.</title>
        <authorList>
            <person name="Juricova H."/>
            <person name="Matiasovicova J."/>
            <person name="Kubasova T."/>
            <person name="Cejkova D."/>
            <person name="Rychlik I."/>
        </authorList>
    </citation>
    <scope>NUCLEOTIDE SEQUENCE</scope>
    <source>
        <strain evidence="4">An559</strain>
    </source>
</reference>
<comment type="similarity">
    <text evidence="1 3">Belongs to the UPF0122 family.</text>
</comment>
<dbReference type="Gene3D" id="1.10.10.10">
    <property type="entry name" value="Winged helix-like DNA-binding domain superfamily/Winged helix DNA-binding domain"/>
    <property type="match status" value="1"/>
</dbReference>
<dbReference type="NCBIfam" id="NF045758">
    <property type="entry name" value="YlxM"/>
    <property type="match status" value="1"/>
</dbReference>
<dbReference type="InterPro" id="IPR054831">
    <property type="entry name" value="UPF0122_fam_protein"/>
</dbReference>
<dbReference type="AlphaFoldDB" id="A0A938X6C2"/>
<sequence length="123" mass="14508">MSKNLNVAVLLDFYGNMLTQKQRDAIDLYYNQDLSLSEIAEHQEITRQGVRDSIKRGEVYLFELEEKLHMFDQYIETLKAFQEIGYVVDRIARENDAVHHSRAVSDNIDQIKRVIERYVEKNA</sequence>
<gene>
    <name evidence="4" type="ORF">H6A12_02495</name>
</gene>
<dbReference type="RefSeq" id="WP_204444438.1">
    <property type="nucleotide sequence ID" value="NZ_JACJKY010000003.1"/>
</dbReference>
<dbReference type="EMBL" id="JACJKY010000003">
    <property type="protein sequence ID" value="MBM6920031.1"/>
    <property type="molecule type" value="Genomic_DNA"/>
</dbReference>
<dbReference type="GO" id="GO:0003677">
    <property type="term" value="F:DNA binding"/>
    <property type="evidence" value="ECO:0007669"/>
    <property type="project" value="UniProtKB-KW"/>
</dbReference>
<dbReference type="Pfam" id="PF04297">
    <property type="entry name" value="UPF0122"/>
    <property type="match status" value="1"/>
</dbReference>
<comment type="function">
    <text evidence="2 3">Might take part in the signal recognition particle (SRP) pathway. This is inferred from the conservation of its genetic proximity to ftsY/ffh. May be a regulatory protein.</text>
</comment>
<evidence type="ECO:0000256" key="2">
    <source>
        <dbReference type="ARBA" id="ARBA00024764"/>
    </source>
</evidence>
<accession>A0A938X6C2</accession>
<dbReference type="HAMAP" id="MF_00245">
    <property type="entry name" value="UPF0122"/>
    <property type="match status" value="1"/>
</dbReference>